<dbReference type="GO" id="GO:0000724">
    <property type="term" value="P:double-strand break repair via homologous recombination"/>
    <property type="evidence" value="ECO:0007669"/>
    <property type="project" value="TreeGrafter"/>
</dbReference>
<dbReference type="InterPro" id="IPR013083">
    <property type="entry name" value="Znf_RING/FYVE/PHD"/>
</dbReference>
<dbReference type="EMBL" id="OU893334">
    <property type="protein sequence ID" value="CAG9791301.1"/>
    <property type="molecule type" value="Genomic_DNA"/>
</dbReference>
<evidence type="ECO:0000256" key="8">
    <source>
        <dbReference type="ARBA" id="ARBA00023172"/>
    </source>
</evidence>
<comment type="subunit">
    <text evidence="11">Forms a heterodimer with a member of the SLX4 family.</text>
</comment>
<dbReference type="InterPro" id="IPR000305">
    <property type="entry name" value="GIY-YIG_endonuc"/>
</dbReference>
<dbReference type="FunFam" id="3.40.1440.10:FF:000008">
    <property type="entry name" value="Structure-specific endonuclease subunit SLX1 homolog"/>
    <property type="match status" value="1"/>
</dbReference>
<protein>
    <recommendedName>
        <fullName evidence="11">Structure-specific endonuclease subunit SLX1 homolog</fullName>
        <ecNumber evidence="11">3.1.-.-</ecNumber>
    </recommendedName>
</protein>
<keyword evidence="9 11" id="KW-0234">DNA repair</keyword>
<dbReference type="AlphaFoldDB" id="A0A9N9R7U0"/>
<dbReference type="Pfam" id="PF21202">
    <property type="entry name" value="SLX1_C"/>
    <property type="match status" value="1"/>
</dbReference>
<dbReference type="InterPro" id="IPR027520">
    <property type="entry name" value="Slx1"/>
</dbReference>
<keyword evidence="5" id="KW-0863">Zinc-finger</keyword>
<dbReference type="InterPro" id="IPR050381">
    <property type="entry name" value="SLX1_endonuclease"/>
</dbReference>
<dbReference type="InterPro" id="IPR048749">
    <property type="entry name" value="SLX1_C"/>
</dbReference>
<evidence type="ECO:0000256" key="6">
    <source>
        <dbReference type="ARBA" id="ARBA00022801"/>
    </source>
</evidence>
<evidence type="ECO:0000256" key="5">
    <source>
        <dbReference type="ARBA" id="ARBA00022771"/>
    </source>
</evidence>
<sequence length="295" mass="34191">MSKPQLIEDFFGVYLLYNINPKFKGRTYVGYTRDPNRRIMQHNRGTWAGGAHKTSNRGPWKMVLIIHGFPNNISALRFEWAWQNPTKTIRLQHLNLKKIPRKESEYQYKLRIMSEMLRVGPWSRLPLIIRWLEQEYFEDIPIERKPPNHMKICNGPVKTHNLKKLTNATMPMHVKCMMCSNFIIDAQVKLTCLNPSCELVAHITCLADIFLNPGEFIPIEGQCPYCDTILKWGDLIRKMNGCKMDVHDIESDNDESDKACGDSDGEGAFTCSQDRGFVDNNSHWFHSTDIDNESL</sequence>
<dbReference type="GO" id="GO:0008270">
    <property type="term" value="F:zinc ion binding"/>
    <property type="evidence" value="ECO:0007669"/>
    <property type="project" value="UniProtKB-KW"/>
</dbReference>
<comment type="function">
    <text evidence="11">Catalytic subunit of a heterodimeric structure-specific endonuclease that resolves DNA secondary structures generated during DNA repair and recombination. Has endonuclease activity towards branched DNA substrates, introducing single-strand cuts in duplex DNA close to junctions with ss-DNA.</text>
</comment>
<proteinExistence type="inferred from homology"/>
<dbReference type="Gene3D" id="3.30.40.10">
    <property type="entry name" value="Zinc/RING finger domain, C3HC4 (zinc finger)"/>
    <property type="match status" value="1"/>
</dbReference>
<accession>A0A9N9R7U0</accession>
<comment type="cofactor">
    <cofactor evidence="11">
        <name>a divalent metal cation</name>
        <dbReference type="ChEBI" id="CHEBI:60240"/>
    </cofactor>
</comment>
<gene>
    <name evidence="13" type="ORF">DIATSA_LOCUS8924</name>
</gene>
<evidence type="ECO:0000313" key="14">
    <source>
        <dbReference type="Proteomes" id="UP001153714"/>
    </source>
</evidence>
<keyword evidence="1 11" id="KW-0540">Nuclease</keyword>
<keyword evidence="14" id="KW-1185">Reference proteome</keyword>
<keyword evidence="10 11" id="KW-0539">Nucleus</keyword>
<keyword evidence="8 11" id="KW-0233">DNA recombination</keyword>
<dbReference type="GO" id="GO:0033557">
    <property type="term" value="C:Slx1-Slx4 complex"/>
    <property type="evidence" value="ECO:0007669"/>
    <property type="project" value="UniProtKB-UniRule"/>
</dbReference>
<evidence type="ECO:0000259" key="12">
    <source>
        <dbReference type="PROSITE" id="PS50164"/>
    </source>
</evidence>
<comment type="similarity">
    <text evidence="11">Belongs to the SLX1 family.</text>
</comment>
<dbReference type="PANTHER" id="PTHR20208:SF10">
    <property type="entry name" value="STRUCTURE-SPECIFIC ENDONUCLEASE SUBUNIT SLX1"/>
    <property type="match status" value="1"/>
</dbReference>
<organism evidence="13 14">
    <name type="scientific">Diatraea saccharalis</name>
    <name type="common">sugarcane borer</name>
    <dbReference type="NCBI Taxonomy" id="40085"/>
    <lineage>
        <taxon>Eukaryota</taxon>
        <taxon>Metazoa</taxon>
        <taxon>Ecdysozoa</taxon>
        <taxon>Arthropoda</taxon>
        <taxon>Hexapoda</taxon>
        <taxon>Insecta</taxon>
        <taxon>Pterygota</taxon>
        <taxon>Neoptera</taxon>
        <taxon>Endopterygota</taxon>
        <taxon>Lepidoptera</taxon>
        <taxon>Glossata</taxon>
        <taxon>Ditrysia</taxon>
        <taxon>Pyraloidea</taxon>
        <taxon>Crambidae</taxon>
        <taxon>Crambinae</taxon>
        <taxon>Diatraea</taxon>
    </lineage>
</organism>
<dbReference type="GO" id="GO:0008821">
    <property type="term" value="F:crossover junction DNA endonuclease activity"/>
    <property type="evidence" value="ECO:0007669"/>
    <property type="project" value="TreeGrafter"/>
</dbReference>
<dbReference type="InterPro" id="IPR035901">
    <property type="entry name" value="GIY-YIG_endonuc_sf"/>
</dbReference>
<dbReference type="SMART" id="SM00465">
    <property type="entry name" value="GIYc"/>
    <property type="match status" value="1"/>
</dbReference>
<evidence type="ECO:0000256" key="7">
    <source>
        <dbReference type="ARBA" id="ARBA00022833"/>
    </source>
</evidence>
<keyword evidence="4 11" id="KW-0227">DNA damage</keyword>
<dbReference type="PROSITE" id="PS50164">
    <property type="entry name" value="GIY_YIG"/>
    <property type="match status" value="1"/>
</dbReference>
<evidence type="ECO:0000313" key="13">
    <source>
        <dbReference type="EMBL" id="CAG9791301.1"/>
    </source>
</evidence>
<dbReference type="PANTHER" id="PTHR20208">
    <property type="entry name" value="STRUCTURE-SPECIFIC ENDONUCLEASE SUBUNIT SLX1"/>
    <property type="match status" value="1"/>
</dbReference>
<keyword evidence="6 11" id="KW-0378">Hydrolase</keyword>
<keyword evidence="7" id="KW-0862">Zinc</keyword>
<evidence type="ECO:0000256" key="2">
    <source>
        <dbReference type="ARBA" id="ARBA00022723"/>
    </source>
</evidence>
<evidence type="ECO:0000256" key="9">
    <source>
        <dbReference type="ARBA" id="ARBA00023204"/>
    </source>
</evidence>
<dbReference type="SUPFAM" id="SSF82771">
    <property type="entry name" value="GIY-YIG endonuclease"/>
    <property type="match status" value="1"/>
</dbReference>
<evidence type="ECO:0000256" key="1">
    <source>
        <dbReference type="ARBA" id="ARBA00022722"/>
    </source>
</evidence>
<dbReference type="Pfam" id="PF01541">
    <property type="entry name" value="GIY-YIG"/>
    <property type="match status" value="1"/>
</dbReference>
<reference evidence="13" key="1">
    <citation type="submission" date="2021-12" db="EMBL/GenBank/DDBJ databases">
        <authorList>
            <person name="King R."/>
        </authorList>
    </citation>
    <scope>NUCLEOTIDE SEQUENCE</scope>
</reference>
<dbReference type="HAMAP" id="MF_03100">
    <property type="entry name" value="Endonuc_su_Slx1"/>
    <property type="match status" value="1"/>
</dbReference>
<dbReference type="OrthoDB" id="24645at2759"/>
<dbReference type="Gene3D" id="3.40.1440.10">
    <property type="entry name" value="GIY-YIG endonuclease"/>
    <property type="match status" value="1"/>
</dbReference>
<evidence type="ECO:0000256" key="10">
    <source>
        <dbReference type="ARBA" id="ARBA00023242"/>
    </source>
</evidence>
<comment type="caution">
    <text evidence="11">Lacks conserved residue(s) required for the propagation of feature annotation.</text>
</comment>
<name>A0A9N9R7U0_9NEOP</name>
<dbReference type="CDD" id="cd10455">
    <property type="entry name" value="GIY-YIG_SLX1"/>
    <property type="match status" value="1"/>
</dbReference>
<keyword evidence="3 11" id="KW-0255">Endonuclease</keyword>
<evidence type="ECO:0000256" key="3">
    <source>
        <dbReference type="ARBA" id="ARBA00022759"/>
    </source>
</evidence>
<comment type="subcellular location">
    <subcellularLocation>
        <location evidence="11">Nucleus</location>
    </subcellularLocation>
</comment>
<dbReference type="EC" id="3.1.-.-" evidence="11"/>
<evidence type="ECO:0000256" key="11">
    <source>
        <dbReference type="HAMAP-Rule" id="MF_03100"/>
    </source>
</evidence>
<evidence type="ECO:0000256" key="4">
    <source>
        <dbReference type="ARBA" id="ARBA00022763"/>
    </source>
</evidence>
<reference evidence="13" key="2">
    <citation type="submission" date="2022-10" db="EMBL/GenBank/DDBJ databases">
        <authorList>
            <consortium name="ENA_rothamsted_submissions"/>
            <consortium name="culmorum"/>
            <person name="King R."/>
        </authorList>
    </citation>
    <scope>NUCLEOTIDE SEQUENCE</scope>
</reference>
<dbReference type="Proteomes" id="UP001153714">
    <property type="component" value="Chromosome 3"/>
</dbReference>
<dbReference type="GO" id="GO:0017108">
    <property type="term" value="F:5'-flap endonuclease activity"/>
    <property type="evidence" value="ECO:0007669"/>
    <property type="project" value="InterPro"/>
</dbReference>
<keyword evidence="2" id="KW-0479">Metal-binding</keyword>
<feature type="domain" description="GIY-YIG" evidence="12">
    <location>
        <begin position="9"/>
        <end position="96"/>
    </location>
</feature>